<dbReference type="KEGG" id="sace:GIY23_01175"/>
<feature type="domain" description="Nitroreductase" evidence="3">
    <location>
        <begin position="21"/>
        <end position="162"/>
    </location>
</feature>
<dbReference type="InterPro" id="IPR000415">
    <property type="entry name" value="Nitroreductase-like"/>
</dbReference>
<proteinExistence type="inferred from homology"/>
<dbReference type="GO" id="GO:0016491">
    <property type="term" value="F:oxidoreductase activity"/>
    <property type="evidence" value="ECO:0007669"/>
    <property type="project" value="UniProtKB-KW"/>
</dbReference>
<evidence type="ECO:0000256" key="2">
    <source>
        <dbReference type="ARBA" id="ARBA00023002"/>
    </source>
</evidence>
<evidence type="ECO:0000313" key="4">
    <source>
        <dbReference type="EMBL" id="QGK68357.1"/>
    </source>
</evidence>
<evidence type="ECO:0000259" key="3">
    <source>
        <dbReference type="Pfam" id="PF00881"/>
    </source>
</evidence>
<dbReference type="Proteomes" id="UP000371041">
    <property type="component" value="Chromosome"/>
</dbReference>
<comment type="similarity">
    <text evidence="1">Belongs to the nitroreductase family.</text>
</comment>
<reference evidence="5" key="1">
    <citation type="submission" date="2019-11" db="EMBL/GenBank/DDBJ databases">
        <title>The complete genome sequence of Saccharopolyspora sp. E2A.</title>
        <authorList>
            <person name="Zhang G."/>
        </authorList>
    </citation>
    <scope>NUCLEOTIDE SEQUENCE [LARGE SCALE GENOMIC DNA]</scope>
    <source>
        <strain evidence="5">E2A</strain>
    </source>
</reference>
<dbReference type="PANTHER" id="PTHR43673:SF10">
    <property type="entry name" value="NADH DEHYDROGENASE_NAD(P)H NITROREDUCTASE XCC3605-RELATED"/>
    <property type="match status" value="1"/>
</dbReference>
<protein>
    <submittedName>
        <fullName evidence="4">Nitroreductase</fullName>
    </submittedName>
</protein>
<dbReference type="PANTHER" id="PTHR43673">
    <property type="entry name" value="NAD(P)H NITROREDUCTASE YDGI-RELATED"/>
    <property type="match status" value="1"/>
</dbReference>
<accession>A0A5Q3QC34</accession>
<dbReference type="SUPFAM" id="SSF55469">
    <property type="entry name" value="FMN-dependent nitroreductase-like"/>
    <property type="match status" value="1"/>
</dbReference>
<evidence type="ECO:0000313" key="5">
    <source>
        <dbReference type="Proteomes" id="UP000371041"/>
    </source>
</evidence>
<name>A0A5Q3QC34_9PSEU</name>
<dbReference type="Gene3D" id="3.40.109.10">
    <property type="entry name" value="NADH Oxidase"/>
    <property type="match status" value="1"/>
</dbReference>
<dbReference type="InterPro" id="IPR029479">
    <property type="entry name" value="Nitroreductase"/>
</dbReference>
<dbReference type="EMBL" id="CP045929">
    <property type="protein sequence ID" value="QGK68357.1"/>
    <property type="molecule type" value="Genomic_DNA"/>
</dbReference>
<dbReference type="Pfam" id="PF00881">
    <property type="entry name" value="Nitroreductase"/>
    <property type="match status" value="1"/>
</dbReference>
<gene>
    <name evidence="4" type="ORF">GIY23_01175</name>
</gene>
<evidence type="ECO:0000256" key="1">
    <source>
        <dbReference type="ARBA" id="ARBA00007118"/>
    </source>
</evidence>
<dbReference type="AlphaFoldDB" id="A0A5Q3QC34"/>
<keyword evidence="5" id="KW-1185">Reference proteome</keyword>
<dbReference type="RefSeq" id="WP_154074966.1">
    <property type="nucleotide sequence ID" value="NZ_CP045929.1"/>
</dbReference>
<sequence length="207" mass="22248">MSSSIETGRAAETSVPLHPILAQRWSPRAFDATAEVTDAQLAALFEAARWAPSWGNSQPARYVLGRRGDATFELIRSTLSRGNSWAGSASALVIGVAKSVGDEGDPLPYHAYSLGLATQNLVLQAVDEGLVTHQMAGFDADRARELLGIPDGFDPWVAIAVGTLGEVADLPESLQRKENAPRNRHDLAELVFTGDWQNPVFPGDSRN</sequence>
<keyword evidence="2" id="KW-0560">Oxidoreductase</keyword>
<dbReference type="CDD" id="cd02138">
    <property type="entry name" value="TdsD-like"/>
    <property type="match status" value="1"/>
</dbReference>
<organism evidence="4 5">
    <name type="scientific">Allosaccharopolyspora coralli</name>
    <dbReference type="NCBI Taxonomy" id="2665642"/>
    <lineage>
        <taxon>Bacteria</taxon>
        <taxon>Bacillati</taxon>
        <taxon>Actinomycetota</taxon>
        <taxon>Actinomycetes</taxon>
        <taxon>Pseudonocardiales</taxon>
        <taxon>Pseudonocardiaceae</taxon>
        <taxon>Allosaccharopolyspora</taxon>
    </lineage>
</organism>